<dbReference type="InterPro" id="IPR051604">
    <property type="entry name" value="Ergot_Alk_Oxidoreductase"/>
</dbReference>
<dbReference type="Pfam" id="PF13460">
    <property type="entry name" value="NAD_binding_10"/>
    <property type="match status" value="1"/>
</dbReference>
<evidence type="ECO:0000313" key="2">
    <source>
        <dbReference type="EMBL" id="QHC37334.1"/>
    </source>
</evidence>
<reference evidence="2 3" key="1">
    <citation type="journal article" date="2020" name="Carbohydr. Polym.">
        <title>Characterization and optimization of production of bacterial cellulose from strain CGMCC 17276 based on whole-genome analysis.</title>
        <authorList>
            <person name="Lu T."/>
            <person name="Gao H."/>
            <person name="Liao B."/>
            <person name="Wu J."/>
            <person name="Zhang W."/>
            <person name="Huang J."/>
            <person name="Liu M."/>
            <person name="Huang J."/>
            <person name="Chang Z."/>
            <person name="Jin M."/>
            <person name="Yi Z."/>
            <person name="Jiang D."/>
        </authorList>
    </citation>
    <scope>NUCLEOTIDE SEQUENCE [LARGE SCALE GENOMIC DNA]</scope>
    <source>
        <strain evidence="2 3">CGMCC 17276</strain>
        <plasmid evidence="3">pa</plasmid>
    </source>
</reference>
<dbReference type="EMBL" id="CP041349">
    <property type="protein sequence ID" value="QHC37334.1"/>
    <property type="molecule type" value="Genomic_DNA"/>
</dbReference>
<dbReference type="Gene3D" id="3.90.25.10">
    <property type="entry name" value="UDP-galactose 4-epimerase, domain 1"/>
    <property type="match status" value="1"/>
</dbReference>
<evidence type="ECO:0000259" key="1">
    <source>
        <dbReference type="Pfam" id="PF13460"/>
    </source>
</evidence>
<dbReference type="OrthoDB" id="9798669at2"/>
<organism evidence="2 3">
    <name type="scientific">Komagataeibacter xylinus</name>
    <name type="common">Gluconacetobacter xylinus</name>
    <dbReference type="NCBI Taxonomy" id="28448"/>
    <lineage>
        <taxon>Bacteria</taxon>
        <taxon>Pseudomonadati</taxon>
        <taxon>Pseudomonadota</taxon>
        <taxon>Alphaproteobacteria</taxon>
        <taxon>Acetobacterales</taxon>
        <taxon>Acetobacteraceae</taxon>
        <taxon>Komagataeibacter</taxon>
    </lineage>
</organism>
<keyword evidence="2" id="KW-0614">Plasmid</keyword>
<geneLocation type="plasmid" evidence="3">
    <name>pa</name>
</geneLocation>
<dbReference type="AlphaFoldDB" id="A0A857FWV2"/>
<dbReference type="RefSeq" id="WP_159264194.1">
    <property type="nucleotide sequence ID" value="NZ_CP041349.1"/>
</dbReference>
<dbReference type="Gene3D" id="3.40.50.720">
    <property type="entry name" value="NAD(P)-binding Rossmann-like Domain"/>
    <property type="match status" value="1"/>
</dbReference>
<accession>A0A857FWV2</accession>
<protein>
    <submittedName>
        <fullName evidence="2">NmrA family transcriptional regulator</fullName>
    </submittedName>
</protein>
<dbReference type="PANTHER" id="PTHR43162:SF1">
    <property type="entry name" value="PRESTALK A DIFFERENTIATION PROTEIN A"/>
    <property type="match status" value="1"/>
</dbReference>
<feature type="domain" description="NAD(P)-binding" evidence="1">
    <location>
        <begin position="9"/>
        <end position="190"/>
    </location>
</feature>
<proteinExistence type="predicted"/>
<dbReference type="SUPFAM" id="SSF51735">
    <property type="entry name" value="NAD(P)-binding Rossmann-fold domains"/>
    <property type="match status" value="1"/>
</dbReference>
<evidence type="ECO:0000313" key="3">
    <source>
        <dbReference type="Proteomes" id="UP000464674"/>
    </source>
</evidence>
<name>A0A857FWV2_KOMXY</name>
<gene>
    <name evidence="2" type="ORF">FMA36_17105</name>
</gene>
<sequence length="296" mass="31917">MIVVTAPAGDIGHQVMARLLEAGAPVRVIARDPSKLSEDVCTRVEVVQGSHGDAKVVDHAFAGADALFWLVAADPQAASVEAAFVDFTRPAAAALKTRGVKRIVVISGLGRGTPFADKAGYITGSLAMEDLIASTGVAMRTLTMPSFMDNIARRAKTIKEQGVFSSPISGDLKMPSCATRDIAAVATRWLLDESWNDQKDVAVLGPENISLNEMAVIMSDVLGRPVRFEQVAFEAYKARFVRYGFSEAMAQGMTDMMYAKSHGLDLGVQRTPENTTPTSFRQWCEDILKPAALSHR</sequence>
<dbReference type="InterPro" id="IPR016040">
    <property type="entry name" value="NAD(P)-bd_dom"/>
</dbReference>
<dbReference type="PANTHER" id="PTHR43162">
    <property type="match status" value="1"/>
</dbReference>
<dbReference type="InterPro" id="IPR036291">
    <property type="entry name" value="NAD(P)-bd_dom_sf"/>
</dbReference>
<dbReference type="Proteomes" id="UP000464674">
    <property type="component" value="Plasmid pA"/>
</dbReference>